<organism evidence="1 2">
    <name type="scientific">Cucumis melo var. makuwa</name>
    <name type="common">Oriental melon</name>
    <dbReference type="NCBI Taxonomy" id="1194695"/>
    <lineage>
        <taxon>Eukaryota</taxon>
        <taxon>Viridiplantae</taxon>
        <taxon>Streptophyta</taxon>
        <taxon>Embryophyta</taxon>
        <taxon>Tracheophyta</taxon>
        <taxon>Spermatophyta</taxon>
        <taxon>Magnoliopsida</taxon>
        <taxon>eudicotyledons</taxon>
        <taxon>Gunneridae</taxon>
        <taxon>Pentapetalae</taxon>
        <taxon>rosids</taxon>
        <taxon>fabids</taxon>
        <taxon>Cucurbitales</taxon>
        <taxon>Cucurbitaceae</taxon>
        <taxon>Benincaseae</taxon>
        <taxon>Cucumis</taxon>
    </lineage>
</organism>
<dbReference type="PANTHER" id="PTHR24559">
    <property type="entry name" value="TRANSPOSON TY3-I GAG-POL POLYPROTEIN"/>
    <property type="match status" value="1"/>
</dbReference>
<keyword evidence="1" id="KW-0808">Transferase</keyword>
<dbReference type="Gene3D" id="3.30.70.270">
    <property type="match status" value="1"/>
</dbReference>
<dbReference type="EMBL" id="SSTD01005545">
    <property type="protein sequence ID" value="TYK21775.1"/>
    <property type="molecule type" value="Genomic_DNA"/>
</dbReference>
<dbReference type="InterPro" id="IPR043128">
    <property type="entry name" value="Rev_trsase/Diguanyl_cyclase"/>
</dbReference>
<gene>
    <name evidence="1" type="ORF">E5676_scaffold1721G00300</name>
</gene>
<dbReference type="SUPFAM" id="SSF56672">
    <property type="entry name" value="DNA/RNA polymerases"/>
    <property type="match status" value="1"/>
</dbReference>
<dbReference type="Gene3D" id="3.10.10.10">
    <property type="entry name" value="HIV Type 1 Reverse Transcriptase, subunit A, domain 1"/>
    <property type="match status" value="1"/>
</dbReference>
<dbReference type="InterPro" id="IPR053134">
    <property type="entry name" value="RNA-dir_DNA_polymerase"/>
</dbReference>
<dbReference type="InterPro" id="IPR043502">
    <property type="entry name" value="DNA/RNA_pol_sf"/>
</dbReference>
<dbReference type="GO" id="GO:0003964">
    <property type="term" value="F:RNA-directed DNA polymerase activity"/>
    <property type="evidence" value="ECO:0007669"/>
    <property type="project" value="UniProtKB-KW"/>
</dbReference>
<proteinExistence type="predicted"/>
<protein>
    <submittedName>
        <fullName evidence="1">Reverse transcriptase</fullName>
    </submittedName>
</protein>
<comment type="caution">
    <text evidence="1">The sequence shown here is derived from an EMBL/GenBank/DDBJ whole genome shotgun (WGS) entry which is preliminary data.</text>
</comment>
<dbReference type="AlphaFoldDB" id="A0A5D3DE20"/>
<dbReference type="Proteomes" id="UP000321947">
    <property type="component" value="Unassembled WGS sequence"/>
</dbReference>
<sequence>MTPRSSVLSLKKRDKNPQQCIKHCILNKFTASRKYPFPILPNLFDRLCGVKYFSKSDIRSRYCRVRATKVKGLETTCVTRRGAYEFPIVPFSLTDAIATSCVTTNHIFQDHLQKSFRKLEENQSVAKGGRCCLVQGQINILGHMVEFYRIDFVEELLKRASSLIKLLKEDIQWGGNPDCQVTFNGLKQSMNEGSSLGVADATKPSKDEAERFNFQFDKNTQTDSLIRRIQFEINGSRHSILSPLANGPYVGNNPQVYRDEKEWEQMVDIARVCLEEASRSMEERVDQKGCPLEFEWMTKLPVKM</sequence>
<name>A0A5D3DE20_CUCMM</name>
<evidence type="ECO:0000313" key="2">
    <source>
        <dbReference type="Proteomes" id="UP000321947"/>
    </source>
</evidence>
<dbReference type="PANTHER" id="PTHR24559:SF436">
    <property type="entry name" value="RNA-DIRECTED DNA POLYMERASE HOMOLOG"/>
    <property type="match status" value="1"/>
</dbReference>
<accession>A0A5D3DE20</accession>
<evidence type="ECO:0000313" key="1">
    <source>
        <dbReference type="EMBL" id="TYK21775.1"/>
    </source>
</evidence>
<keyword evidence="1" id="KW-0695">RNA-directed DNA polymerase</keyword>
<reference evidence="1 2" key="1">
    <citation type="submission" date="2019-08" db="EMBL/GenBank/DDBJ databases">
        <title>Draft genome sequences of two oriental melons (Cucumis melo L. var makuwa).</title>
        <authorList>
            <person name="Kwon S.-Y."/>
        </authorList>
    </citation>
    <scope>NUCLEOTIDE SEQUENCE [LARGE SCALE GENOMIC DNA]</scope>
    <source>
        <strain evidence="2">cv. Chang Bougi</strain>
        <tissue evidence="1">Leaf</tissue>
    </source>
</reference>
<keyword evidence="1" id="KW-0548">Nucleotidyltransferase</keyword>